<evidence type="ECO:0000256" key="2">
    <source>
        <dbReference type="ARBA" id="ARBA00022692"/>
    </source>
</evidence>
<feature type="compositionally biased region" description="Polar residues" evidence="5">
    <location>
        <begin position="109"/>
        <end position="120"/>
    </location>
</feature>
<reference evidence="7 8" key="1">
    <citation type="journal article" date="2003" name="DNA Res.">
        <title>Complete genome structure of Gloeobacter violaceus PCC 7421, a cyanobacterium that lacks thylakoids.</title>
        <authorList>
            <person name="Nakamura Y."/>
            <person name="Kaneko T."/>
            <person name="Sato S."/>
            <person name="Mimuro M."/>
            <person name="Miyashita H."/>
            <person name="Tsuchiya T."/>
            <person name="Sasamoto S."/>
            <person name="Watanabe A."/>
            <person name="Kawashima K."/>
            <person name="Kishida Y."/>
            <person name="Kiyokawa C."/>
            <person name="Kohara M."/>
            <person name="Matsumoto M."/>
            <person name="Matsuno A."/>
            <person name="Nakazaki N."/>
            <person name="Shimpo S."/>
            <person name="Takeuchi C."/>
            <person name="Yamada M."/>
            <person name="Tabata S."/>
        </authorList>
    </citation>
    <scope>NUCLEOTIDE SEQUENCE [LARGE SCALE GENOMIC DNA]</scope>
    <source>
        <strain evidence="8">ATCC 29082 / PCC 7421</strain>
    </source>
</reference>
<dbReference type="Proteomes" id="UP000000557">
    <property type="component" value="Chromosome"/>
</dbReference>
<feature type="domain" description="DUF1232" evidence="6">
    <location>
        <begin position="43"/>
        <end position="78"/>
    </location>
</feature>
<dbReference type="OrthoDB" id="591562at2"/>
<evidence type="ECO:0000313" key="7">
    <source>
        <dbReference type="EMBL" id="BAC89382.1"/>
    </source>
</evidence>
<protein>
    <submittedName>
        <fullName evidence="7">Glr1441 protein</fullName>
    </submittedName>
</protein>
<comment type="subcellular location">
    <subcellularLocation>
        <location evidence="1">Endomembrane system</location>
        <topology evidence="1">Multi-pass membrane protein</topology>
    </subcellularLocation>
</comment>
<dbReference type="Pfam" id="PF06803">
    <property type="entry name" value="DUF1232"/>
    <property type="match status" value="1"/>
</dbReference>
<keyword evidence="3" id="KW-1133">Transmembrane helix</keyword>
<proteinExistence type="predicted"/>
<keyword evidence="8" id="KW-1185">Reference proteome</keyword>
<evidence type="ECO:0000259" key="6">
    <source>
        <dbReference type="Pfam" id="PF06803"/>
    </source>
</evidence>
<feature type="region of interest" description="Disordered" evidence="5">
    <location>
        <begin position="97"/>
        <end position="120"/>
    </location>
</feature>
<sequence length="120" mass="13382">MEGVGRRCLPVKFLPKSPGEWWQLARRMGRFYSSARVPRGLKIAVVALCALYFLLPTDLLLDRFPLLGRLDDLTAIALIHLGAVVWAQHQYRLDEPERSPASLQADPAVTTTVDVPGRST</sequence>
<dbReference type="HOGENOM" id="CLU_166048_0_0_3"/>
<dbReference type="GO" id="GO:0012505">
    <property type="term" value="C:endomembrane system"/>
    <property type="evidence" value="ECO:0007669"/>
    <property type="project" value="UniProtKB-SubCell"/>
</dbReference>
<reference evidence="7 8" key="2">
    <citation type="journal article" date="2003" name="DNA Res.">
        <title>Complete genome structure of Gloeobacter violaceus PCC 7421, a cyanobacterium that lacks thylakoids (supplement).</title>
        <authorList>
            <person name="Nakamura Y."/>
            <person name="Kaneko T."/>
            <person name="Sato S."/>
            <person name="Mimuro M."/>
            <person name="Miyashita H."/>
            <person name="Tsuchiya T."/>
            <person name="Sasamoto S."/>
            <person name="Watanabe A."/>
            <person name="Kawashima K."/>
            <person name="Kishida Y."/>
            <person name="Kiyokawa C."/>
            <person name="Kohara M."/>
            <person name="Matsumoto M."/>
            <person name="Matsuno A."/>
            <person name="Nakazaki N."/>
            <person name="Shimpo S."/>
            <person name="Takeuchi C."/>
            <person name="Yamada M."/>
            <person name="Tabata S."/>
        </authorList>
    </citation>
    <scope>NUCLEOTIDE SEQUENCE [LARGE SCALE GENOMIC DNA]</scope>
    <source>
        <strain evidence="8">ATCC 29082 / PCC 7421</strain>
    </source>
</reference>
<evidence type="ECO:0000256" key="4">
    <source>
        <dbReference type="ARBA" id="ARBA00023136"/>
    </source>
</evidence>
<evidence type="ECO:0000256" key="3">
    <source>
        <dbReference type="ARBA" id="ARBA00022989"/>
    </source>
</evidence>
<evidence type="ECO:0000256" key="1">
    <source>
        <dbReference type="ARBA" id="ARBA00004127"/>
    </source>
</evidence>
<evidence type="ECO:0000313" key="8">
    <source>
        <dbReference type="Proteomes" id="UP000000557"/>
    </source>
</evidence>
<dbReference type="EMBL" id="BA000045">
    <property type="protein sequence ID" value="BAC89382.1"/>
    <property type="molecule type" value="Genomic_DNA"/>
</dbReference>
<dbReference type="KEGG" id="gvi:glr1441"/>
<dbReference type="InParanoid" id="Q7NKN6"/>
<keyword evidence="2" id="KW-0812">Transmembrane</keyword>
<dbReference type="AlphaFoldDB" id="Q7NKN6"/>
<dbReference type="InterPro" id="IPR010652">
    <property type="entry name" value="DUF1232"/>
</dbReference>
<keyword evidence="4" id="KW-0472">Membrane</keyword>
<dbReference type="PATRIC" id="fig|251221.4.peg.1473"/>
<organism evidence="7 8">
    <name type="scientific">Gloeobacter violaceus (strain ATCC 29082 / PCC 7421)</name>
    <dbReference type="NCBI Taxonomy" id="251221"/>
    <lineage>
        <taxon>Bacteria</taxon>
        <taxon>Bacillati</taxon>
        <taxon>Cyanobacteriota</taxon>
        <taxon>Cyanophyceae</taxon>
        <taxon>Gloeobacterales</taxon>
        <taxon>Gloeobacteraceae</taxon>
        <taxon>Gloeobacter</taxon>
    </lineage>
</organism>
<dbReference type="eggNOG" id="COG3339">
    <property type="taxonomic scope" value="Bacteria"/>
</dbReference>
<evidence type="ECO:0000256" key="5">
    <source>
        <dbReference type="SAM" id="MobiDB-lite"/>
    </source>
</evidence>
<gene>
    <name evidence="7" type="ordered locus">glr1441</name>
</gene>
<name>Q7NKN6_GLOVI</name>
<accession>Q7NKN6</accession>
<dbReference type="EnsemblBacteria" id="BAC89382">
    <property type="protein sequence ID" value="BAC89382"/>
    <property type="gene ID" value="BAC89382"/>
</dbReference>